<reference evidence="3" key="1">
    <citation type="journal article" date="2014" name="Int. J. Syst. Evol. Microbiol.">
        <title>Complete genome sequence of Corynebacterium casei LMG S-19264T (=DSM 44701T), isolated from a smear-ripened cheese.</title>
        <authorList>
            <consortium name="US DOE Joint Genome Institute (JGI-PGF)"/>
            <person name="Walter F."/>
            <person name="Albersmeier A."/>
            <person name="Kalinowski J."/>
            <person name="Ruckert C."/>
        </authorList>
    </citation>
    <scope>NUCLEOTIDE SEQUENCE</scope>
    <source>
        <strain evidence="3">VKM B-1513</strain>
    </source>
</reference>
<dbReference type="InterPro" id="IPR024467">
    <property type="entry name" value="Xre/MbcA/ParS-like_toxin-bd"/>
</dbReference>
<proteinExistence type="predicted"/>
<comment type="caution">
    <text evidence="3">The sequence shown here is derived from an EMBL/GenBank/DDBJ whole genome shotgun (WGS) entry which is preliminary data.</text>
</comment>
<feature type="domain" description="Antitoxin Xre-like helix-turn-helix" evidence="2">
    <location>
        <begin position="21"/>
        <end position="75"/>
    </location>
</feature>
<reference evidence="3" key="2">
    <citation type="submission" date="2023-01" db="EMBL/GenBank/DDBJ databases">
        <authorList>
            <person name="Sun Q."/>
            <person name="Evtushenko L."/>
        </authorList>
    </citation>
    <scope>NUCLEOTIDE SEQUENCE</scope>
    <source>
        <strain evidence="3">VKM B-1513</strain>
    </source>
</reference>
<dbReference type="GO" id="GO:0003677">
    <property type="term" value="F:DNA binding"/>
    <property type="evidence" value="ECO:0007669"/>
    <property type="project" value="InterPro"/>
</dbReference>
<evidence type="ECO:0000313" key="3">
    <source>
        <dbReference type="EMBL" id="GLK53559.1"/>
    </source>
</evidence>
<evidence type="ECO:0000313" key="4">
    <source>
        <dbReference type="Proteomes" id="UP001143486"/>
    </source>
</evidence>
<name>A0A9W6IQM4_9PROT</name>
<dbReference type="RefSeq" id="WP_271187905.1">
    <property type="nucleotide sequence ID" value="NZ_BSFE01000011.1"/>
</dbReference>
<evidence type="ECO:0000259" key="1">
    <source>
        <dbReference type="Pfam" id="PF09722"/>
    </source>
</evidence>
<dbReference type="AlphaFoldDB" id="A0A9W6IQM4"/>
<gene>
    <name evidence="3" type="ORF">GCM10017621_30670</name>
</gene>
<keyword evidence="4" id="KW-1185">Reference proteome</keyword>
<sequence>MVRFVPINTAPREFTPGPIFPEEAAAGFRAATKLFTRWELSEAQAAALLDMPKSTYRRWCSAGPGRISRDRGMRLGILLGIHKASRTLFRDPARGDAWIKKPNDAFGGRSALDLMMNGYITDLMRVRNYLDAERDG</sequence>
<dbReference type="Pfam" id="PF09722">
    <property type="entry name" value="Xre_MbcA_ParS_C"/>
    <property type="match status" value="1"/>
</dbReference>
<feature type="domain" description="Antitoxin Xre/MbcA/ParS-like toxin-binding" evidence="1">
    <location>
        <begin position="86"/>
        <end position="136"/>
    </location>
</feature>
<dbReference type="Pfam" id="PF20432">
    <property type="entry name" value="Xre-like-HTH"/>
    <property type="match status" value="1"/>
</dbReference>
<protein>
    <recommendedName>
        <fullName evidence="5">DUF2384 domain-containing protein</fullName>
    </recommendedName>
</protein>
<evidence type="ECO:0008006" key="5">
    <source>
        <dbReference type="Google" id="ProtNLM"/>
    </source>
</evidence>
<dbReference type="InterPro" id="IPR046847">
    <property type="entry name" value="Xre-like_HTH"/>
</dbReference>
<accession>A0A9W6IQM4</accession>
<dbReference type="EMBL" id="BSFE01000011">
    <property type="protein sequence ID" value="GLK53559.1"/>
    <property type="molecule type" value="Genomic_DNA"/>
</dbReference>
<evidence type="ECO:0000259" key="2">
    <source>
        <dbReference type="Pfam" id="PF20432"/>
    </source>
</evidence>
<organism evidence="3 4">
    <name type="scientific">Maricaulis virginensis</name>
    <dbReference type="NCBI Taxonomy" id="144022"/>
    <lineage>
        <taxon>Bacteria</taxon>
        <taxon>Pseudomonadati</taxon>
        <taxon>Pseudomonadota</taxon>
        <taxon>Alphaproteobacteria</taxon>
        <taxon>Maricaulales</taxon>
        <taxon>Maricaulaceae</taxon>
        <taxon>Maricaulis</taxon>
    </lineage>
</organism>
<dbReference type="Proteomes" id="UP001143486">
    <property type="component" value="Unassembled WGS sequence"/>
</dbReference>